<dbReference type="Gene3D" id="3.40.1740.10">
    <property type="entry name" value="VC0467-like"/>
    <property type="match status" value="1"/>
</dbReference>
<comment type="similarity">
    <text evidence="1 2">Belongs to the UPF0301 (AlgH) family.</text>
</comment>
<comment type="caution">
    <text evidence="3">The sequence shown here is derived from an EMBL/GenBank/DDBJ whole genome shotgun (WGS) entry which is preliminary data.</text>
</comment>
<dbReference type="EMBL" id="JAIOIU010000031">
    <property type="protein sequence ID" value="MBZ0159047.1"/>
    <property type="molecule type" value="Genomic_DNA"/>
</dbReference>
<dbReference type="AlphaFoldDB" id="A0AAJ1AJ26"/>
<organism evidence="3 4">
    <name type="scientific">Candidatus Methylomirabilis tolerans</name>
    <dbReference type="NCBI Taxonomy" id="3123416"/>
    <lineage>
        <taxon>Bacteria</taxon>
        <taxon>Candidatus Methylomirabilota</taxon>
        <taxon>Candidatus Methylomirabilia</taxon>
        <taxon>Candidatus Methylomirabilales</taxon>
        <taxon>Candidatus Methylomirabilaceae</taxon>
        <taxon>Candidatus Methylomirabilis</taxon>
    </lineage>
</organism>
<proteinExistence type="inferred from homology"/>
<gene>
    <name evidence="3" type="ORF">K8G79_02705</name>
</gene>
<dbReference type="Pfam" id="PF02622">
    <property type="entry name" value="DUF179"/>
    <property type="match status" value="1"/>
</dbReference>
<dbReference type="SUPFAM" id="SSF143456">
    <property type="entry name" value="VC0467-like"/>
    <property type="match status" value="1"/>
</dbReference>
<accession>A0AAJ1AJ26</accession>
<dbReference type="PANTHER" id="PTHR30327">
    <property type="entry name" value="UNCHARACTERIZED PROTEIN YQGE"/>
    <property type="match status" value="1"/>
</dbReference>
<evidence type="ECO:0000256" key="2">
    <source>
        <dbReference type="HAMAP-Rule" id="MF_00758"/>
    </source>
</evidence>
<evidence type="ECO:0000313" key="4">
    <source>
        <dbReference type="Proteomes" id="UP001197609"/>
    </source>
</evidence>
<dbReference type="HAMAP" id="MF_00758">
    <property type="entry name" value="UPF0301"/>
    <property type="match status" value="1"/>
</dbReference>
<dbReference type="InterPro" id="IPR003774">
    <property type="entry name" value="AlgH-like"/>
</dbReference>
<sequence length="241" mass="25958">MNKSSLNIAEWRRRHPPLAKSCSEPCRTVGFLLLRSPAVLTAIVGLLISGSGLRDADATARTAAPAQAPTLTGQLLVAKDELRDPRFVRSVVYIIHHDATGAIGLILNRPVAEASLSELLEQAGLESAGVKGKIRVHFGGPIEPEQGFVLHTTDYRIDSTKVVKNGIAVTAQPKILQAIGTGVGPRKSLFALGYAGWAPGQLEVEINAGAWEIIPADEALVFDENSETKWDRAMARRMIRL</sequence>
<dbReference type="PANTHER" id="PTHR30327:SF1">
    <property type="entry name" value="UPF0301 PROTEIN YQGE"/>
    <property type="match status" value="1"/>
</dbReference>
<protein>
    <recommendedName>
        <fullName evidence="2">UPF0301 protein K8G79_02705</fullName>
    </recommendedName>
</protein>
<dbReference type="Proteomes" id="UP001197609">
    <property type="component" value="Unassembled WGS sequence"/>
</dbReference>
<reference evidence="3 4" key="1">
    <citation type="journal article" date="2021" name="bioRxiv">
        <title>Unraveling nitrogen, sulfur and carbon metabolic pathways and microbial community transcriptional responses to substrate deprivation and toxicity stresses in a bioreactor mimicking anoxic brackish coastal sediment conditions.</title>
        <authorList>
            <person name="Martins P.D."/>
            <person name="Echeveste M.J."/>
            <person name="Arshad A."/>
            <person name="Kurth J."/>
            <person name="Ouboter H."/>
            <person name="Jetten M.S.M."/>
            <person name="Welte C.U."/>
        </authorList>
    </citation>
    <scope>NUCLEOTIDE SEQUENCE [LARGE SCALE GENOMIC DNA]</scope>
    <source>
        <strain evidence="3">MAG_38</strain>
    </source>
</reference>
<evidence type="ECO:0000256" key="1">
    <source>
        <dbReference type="ARBA" id="ARBA00009600"/>
    </source>
</evidence>
<name>A0AAJ1AJ26_9BACT</name>
<evidence type="ECO:0000313" key="3">
    <source>
        <dbReference type="EMBL" id="MBZ0159047.1"/>
    </source>
</evidence>
<dbReference type="GO" id="GO:0005829">
    <property type="term" value="C:cytosol"/>
    <property type="evidence" value="ECO:0007669"/>
    <property type="project" value="TreeGrafter"/>
</dbReference>